<dbReference type="AlphaFoldDB" id="A0A1Y4QD49"/>
<dbReference type="Proteomes" id="UP000196258">
    <property type="component" value="Unassembled WGS sequence"/>
</dbReference>
<organism evidence="1 2">
    <name type="scientific">Thomasclavelia spiroformis</name>
    <dbReference type="NCBI Taxonomy" id="29348"/>
    <lineage>
        <taxon>Bacteria</taxon>
        <taxon>Bacillati</taxon>
        <taxon>Bacillota</taxon>
        <taxon>Erysipelotrichia</taxon>
        <taxon>Erysipelotrichales</taxon>
        <taxon>Coprobacillaceae</taxon>
        <taxon>Thomasclavelia</taxon>
    </lineage>
</organism>
<comment type="caution">
    <text evidence="1">The sequence shown here is derived from an EMBL/GenBank/DDBJ whole genome shotgun (WGS) entry which is preliminary data.</text>
</comment>
<sequence length="100" mass="11648">MLARLHVIISSEENSQVDQIKEKLKQINPKFSISPVRSYPGLKDHSELYCTLEIEKNDVETLLAKLNNDWDGPYDDCICYGFNTVMFDHLVYCLEFVLFD</sequence>
<dbReference type="RefSeq" id="WP_087255382.1">
    <property type="nucleotide sequence ID" value="NZ_CAJFOD010000057.1"/>
</dbReference>
<accession>A0A1Y4QD49</accession>
<name>A0A1Y4QD49_9FIRM</name>
<gene>
    <name evidence="1" type="ORF">B5E91_04235</name>
</gene>
<dbReference type="EMBL" id="NFLB01000004">
    <property type="protein sequence ID" value="OUQ05628.1"/>
    <property type="molecule type" value="Genomic_DNA"/>
</dbReference>
<evidence type="ECO:0000313" key="2">
    <source>
        <dbReference type="Proteomes" id="UP000196258"/>
    </source>
</evidence>
<evidence type="ECO:0000313" key="1">
    <source>
        <dbReference type="EMBL" id="OUQ05628.1"/>
    </source>
</evidence>
<proteinExistence type="predicted"/>
<protein>
    <submittedName>
        <fullName evidence="1">Uncharacterized protein</fullName>
    </submittedName>
</protein>
<reference evidence="2" key="1">
    <citation type="submission" date="2017-04" db="EMBL/GenBank/DDBJ databases">
        <title>Function of individual gut microbiota members based on whole genome sequencing of pure cultures obtained from chicken caecum.</title>
        <authorList>
            <person name="Medvecky M."/>
            <person name="Cejkova D."/>
            <person name="Polansky O."/>
            <person name="Karasova D."/>
            <person name="Kubasova T."/>
            <person name="Cizek A."/>
            <person name="Rychlik I."/>
        </authorList>
    </citation>
    <scope>NUCLEOTIDE SEQUENCE [LARGE SCALE GENOMIC DNA]</scope>
    <source>
        <strain evidence="2">An149</strain>
    </source>
</reference>